<organism evidence="2 3">
    <name type="scientific">Effusibacillus lacus</name>
    <dbReference type="NCBI Taxonomy" id="1348429"/>
    <lineage>
        <taxon>Bacteria</taxon>
        <taxon>Bacillati</taxon>
        <taxon>Bacillota</taxon>
        <taxon>Bacilli</taxon>
        <taxon>Bacillales</taxon>
        <taxon>Alicyclobacillaceae</taxon>
        <taxon>Effusibacillus</taxon>
    </lineage>
</organism>
<comment type="caution">
    <text evidence="2">The sequence shown here is derived from an EMBL/GenBank/DDBJ whole genome shotgun (WGS) entry which is preliminary data.</text>
</comment>
<protein>
    <submittedName>
        <fullName evidence="2">Uncharacterized protein</fullName>
    </submittedName>
</protein>
<sequence>MYETFVKQFIDIMDERAPVTLVRNRMDMPLGAVEADQSTLIHTRLDLTDEASPYADVVITPNHTGCHVDYIAHIPADDQITDESFMGRIQQAGQVDSVSVLHSIDGRHDATYVVTGHMDIDFTNHDQNTNSATHDMSEKIVAIMKAGGYEPFDPDNDSEAEDLVAWSPE</sequence>
<dbReference type="RefSeq" id="WP_096180906.1">
    <property type="nucleotide sequence ID" value="NZ_BDUF01000018.1"/>
</dbReference>
<dbReference type="AlphaFoldDB" id="A0A292YJY0"/>
<name>A0A292YJY0_9BACL</name>
<dbReference type="Proteomes" id="UP000217785">
    <property type="component" value="Unassembled WGS sequence"/>
</dbReference>
<evidence type="ECO:0000313" key="3">
    <source>
        <dbReference type="Proteomes" id="UP000217785"/>
    </source>
</evidence>
<evidence type="ECO:0000313" key="2">
    <source>
        <dbReference type="EMBL" id="GAX89209.1"/>
    </source>
</evidence>
<evidence type="ECO:0000256" key="1">
    <source>
        <dbReference type="SAM" id="MobiDB-lite"/>
    </source>
</evidence>
<accession>A0A292YJY0</accession>
<feature type="region of interest" description="Disordered" evidence="1">
    <location>
        <begin position="150"/>
        <end position="169"/>
    </location>
</feature>
<keyword evidence="3" id="KW-1185">Reference proteome</keyword>
<dbReference type="OrthoDB" id="2968436at2"/>
<gene>
    <name evidence="2" type="ORF">EFBL_0827</name>
</gene>
<proteinExistence type="predicted"/>
<dbReference type="EMBL" id="BDUF01000018">
    <property type="protein sequence ID" value="GAX89209.1"/>
    <property type="molecule type" value="Genomic_DNA"/>
</dbReference>
<feature type="compositionally biased region" description="Acidic residues" evidence="1">
    <location>
        <begin position="152"/>
        <end position="162"/>
    </location>
</feature>
<reference evidence="3" key="1">
    <citation type="submission" date="2017-07" db="EMBL/GenBank/DDBJ databases">
        <title>Draft genome sequence of Effusibacillus lacus strain skLN1.</title>
        <authorList>
            <person name="Watanabe M."/>
            <person name="Kojima H."/>
            <person name="Fukui M."/>
        </authorList>
    </citation>
    <scope>NUCLEOTIDE SEQUENCE [LARGE SCALE GENOMIC DNA]</scope>
    <source>
        <strain evidence="3">skLN1</strain>
    </source>
</reference>